<evidence type="ECO:0000256" key="8">
    <source>
        <dbReference type="RuleBase" id="RU004324"/>
    </source>
</evidence>
<feature type="domain" description="Phosphoribosyltransferase" evidence="9">
    <location>
        <begin position="145"/>
        <end position="256"/>
    </location>
</feature>
<dbReference type="InterPro" id="IPR005946">
    <property type="entry name" value="Rib-P_diPkinase"/>
</dbReference>
<dbReference type="GO" id="GO:0006164">
    <property type="term" value="P:purine nucleotide biosynthetic process"/>
    <property type="evidence" value="ECO:0007669"/>
    <property type="project" value="TreeGrafter"/>
</dbReference>
<dbReference type="Pfam" id="PF13793">
    <property type="entry name" value="Pribosyltran_N"/>
    <property type="match status" value="1"/>
</dbReference>
<feature type="domain" description="Ribose-phosphate pyrophosphokinase N-terminal" evidence="10">
    <location>
        <begin position="5"/>
        <end position="116"/>
    </location>
</feature>
<dbReference type="GO" id="GO:0004749">
    <property type="term" value="F:ribose phosphate diphosphokinase activity"/>
    <property type="evidence" value="ECO:0007669"/>
    <property type="project" value="UniProtKB-EC"/>
</dbReference>
<dbReference type="Pfam" id="PF00156">
    <property type="entry name" value="Pribosyltran"/>
    <property type="match status" value="1"/>
</dbReference>
<dbReference type="RefSeq" id="WP_105531550.1">
    <property type="nucleotide sequence ID" value="NZ_PUGF01000007.1"/>
</dbReference>
<dbReference type="Proteomes" id="UP000237839">
    <property type="component" value="Unassembled WGS sequence"/>
</dbReference>
<evidence type="ECO:0000313" key="12">
    <source>
        <dbReference type="Proteomes" id="UP000237839"/>
    </source>
</evidence>
<dbReference type="InterPro" id="IPR029099">
    <property type="entry name" value="Pribosyltran_N"/>
</dbReference>
<proteinExistence type="inferred from homology"/>
<dbReference type="PANTHER" id="PTHR10210">
    <property type="entry name" value="RIBOSE-PHOSPHATE DIPHOSPHOKINASE FAMILY MEMBER"/>
    <property type="match status" value="1"/>
</dbReference>
<dbReference type="EC" id="2.7.6.1" evidence="1"/>
<keyword evidence="6" id="KW-0067">ATP-binding</keyword>
<dbReference type="GO" id="GO:0005524">
    <property type="term" value="F:ATP binding"/>
    <property type="evidence" value="ECO:0007669"/>
    <property type="project" value="UniProtKB-KW"/>
</dbReference>
<dbReference type="GO" id="GO:0016301">
    <property type="term" value="F:kinase activity"/>
    <property type="evidence" value="ECO:0007669"/>
    <property type="project" value="UniProtKB-KW"/>
</dbReference>
<evidence type="ECO:0000256" key="5">
    <source>
        <dbReference type="ARBA" id="ARBA00022777"/>
    </source>
</evidence>
<comment type="catalytic activity">
    <reaction evidence="7">
        <text>D-ribose 5-phosphate + ATP = 5-phospho-alpha-D-ribose 1-diphosphate + AMP + H(+)</text>
        <dbReference type="Rhea" id="RHEA:15609"/>
        <dbReference type="ChEBI" id="CHEBI:15378"/>
        <dbReference type="ChEBI" id="CHEBI:30616"/>
        <dbReference type="ChEBI" id="CHEBI:58017"/>
        <dbReference type="ChEBI" id="CHEBI:78346"/>
        <dbReference type="ChEBI" id="CHEBI:456215"/>
        <dbReference type="EC" id="2.7.6.1"/>
    </reaction>
</comment>
<dbReference type="NCBIfam" id="TIGR01251">
    <property type="entry name" value="ribP_PPkin"/>
    <property type="match status" value="1"/>
</dbReference>
<evidence type="ECO:0000313" key="11">
    <source>
        <dbReference type="EMBL" id="PRC93510.1"/>
    </source>
</evidence>
<dbReference type="GO" id="GO:0002189">
    <property type="term" value="C:ribose phosphate diphosphokinase complex"/>
    <property type="evidence" value="ECO:0007669"/>
    <property type="project" value="TreeGrafter"/>
</dbReference>
<keyword evidence="4" id="KW-0547">Nucleotide-binding</keyword>
<keyword evidence="12" id="KW-1185">Reference proteome</keyword>
<keyword evidence="3 8" id="KW-0545">Nucleotide biosynthesis</keyword>
<evidence type="ECO:0000256" key="6">
    <source>
        <dbReference type="ARBA" id="ARBA00022840"/>
    </source>
</evidence>
<evidence type="ECO:0000256" key="4">
    <source>
        <dbReference type="ARBA" id="ARBA00022741"/>
    </source>
</evidence>
<dbReference type="Gene3D" id="3.40.50.2020">
    <property type="match status" value="2"/>
</dbReference>
<sequence>MRPLLFTLPGSEEFGAQLHPFLFCDIGDLQIHHFPDQECCPRFVTPVVGRDVIFAQLLDRPESKIMPLYLAACVARELGARSVGIVIPYLPYMRQDARFKEGEGETARHFARLISSCCDRLVTVDPHLHRYHQLSELYTVPTKVAFAAPEIAKWIIGNVIRPVIFGPDAESEQWIAEIAEAADCPYVVLNKTRHSSDSNVEVSIPDASFWVGMTPVLIDDIVSTARTMIAATLQIELAGMAPPVCIAVYPLFAGNAFAALQACGVDRIVSCNTIAHATNQINLCQPIAAAVDEALELMRVIPSTAK</sequence>
<keyword evidence="2" id="KW-0808">Transferase</keyword>
<dbReference type="AlphaFoldDB" id="A0A2S9H0N6"/>
<name>A0A2S9H0N6_9BURK</name>
<dbReference type="SUPFAM" id="SSF53271">
    <property type="entry name" value="PRTase-like"/>
    <property type="match status" value="2"/>
</dbReference>
<dbReference type="InterPro" id="IPR029057">
    <property type="entry name" value="PRTase-like"/>
</dbReference>
<gene>
    <name evidence="11" type="ORF">S2091_1897</name>
</gene>
<organism evidence="11 12">
    <name type="scientific">Solimicrobium silvestre</name>
    <dbReference type="NCBI Taxonomy" id="2099400"/>
    <lineage>
        <taxon>Bacteria</taxon>
        <taxon>Pseudomonadati</taxon>
        <taxon>Pseudomonadota</taxon>
        <taxon>Betaproteobacteria</taxon>
        <taxon>Burkholderiales</taxon>
        <taxon>Oxalobacteraceae</taxon>
        <taxon>Solimicrobium</taxon>
    </lineage>
</organism>
<accession>A0A2S9H0N6</accession>
<evidence type="ECO:0000259" key="9">
    <source>
        <dbReference type="Pfam" id="PF00156"/>
    </source>
</evidence>
<dbReference type="OrthoDB" id="324294at2"/>
<dbReference type="GO" id="GO:0005737">
    <property type="term" value="C:cytoplasm"/>
    <property type="evidence" value="ECO:0007669"/>
    <property type="project" value="TreeGrafter"/>
</dbReference>
<evidence type="ECO:0000259" key="10">
    <source>
        <dbReference type="Pfam" id="PF13793"/>
    </source>
</evidence>
<dbReference type="GO" id="GO:0000287">
    <property type="term" value="F:magnesium ion binding"/>
    <property type="evidence" value="ECO:0007669"/>
    <property type="project" value="InterPro"/>
</dbReference>
<dbReference type="SMART" id="SM01400">
    <property type="entry name" value="Pribosyltran_N"/>
    <property type="match status" value="1"/>
</dbReference>
<dbReference type="InterPro" id="IPR000836">
    <property type="entry name" value="PRTase_dom"/>
</dbReference>
<reference evidence="11 12" key="1">
    <citation type="submission" date="2018-02" db="EMBL/GenBank/DDBJ databases">
        <title>Solimicrobium silvestre gen. nov., sp. nov., isolated from alpine forest soil.</title>
        <authorList>
            <person name="Margesin R."/>
            <person name="Albuquerque L."/>
            <person name="Zhang D.-C."/>
            <person name="Froufe H.J.C."/>
            <person name="Severino R."/>
            <person name="Roxo I."/>
            <person name="Egas C."/>
            <person name="Da Costa M.S."/>
        </authorList>
    </citation>
    <scope>NUCLEOTIDE SEQUENCE [LARGE SCALE GENOMIC DNA]</scope>
    <source>
        <strain evidence="11 12">S20-91</strain>
    </source>
</reference>
<evidence type="ECO:0000256" key="7">
    <source>
        <dbReference type="ARBA" id="ARBA00049535"/>
    </source>
</evidence>
<evidence type="ECO:0000256" key="3">
    <source>
        <dbReference type="ARBA" id="ARBA00022727"/>
    </source>
</evidence>
<dbReference type="GO" id="GO:0006015">
    <property type="term" value="P:5-phosphoribose 1-diphosphate biosynthetic process"/>
    <property type="evidence" value="ECO:0007669"/>
    <property type="project" value="TreeGrafter"/>
</dbReference>
<comment type="similarity">
    <text evidence="8">Belongs to the ribose-phosphate pyrophosphokinase family.</text>
</comment>
<comment type="caution">
    <text evidence="11">The sequence shown here is derived from an EMBL/GenBank/DDBJ whole genome shotgun (WGS) entry which is preliminary data.</text>
</comment>
<dbReference type="PANTHER" id="PTHR10210:SF32">
    <property type="entry name" value="RIBOSE-PHOSPHATE PYROPHOSPHOKINASE 2"/>
    <property type="match status" value="1"/>
</dbReference>
<dbReference type="NCBIfam" id="NF005537">
    <property type="entry name" value="PRK07199.1"/>
    <property type="match status" value="1"/>
</dbReference>
<evidence type="ECO:0000256" key="2">
    <source>
        <dbReference type="ARBA" id="ARBA00022679"/>
    </source>
</evidence>
<dbReference type="EMBL" id="PUGF01000007">
    <property type="protein sequence ID" value="PRC93510.1"/>
    <property type="molecule type" value="Genomic_DNA"/>
</dbReference>
<protein>
    <recommendedName>
        <fullName evidence="1">ribose-phosphate diphosphokinase</fullName>
        <ecNumber evidence="1">2.7.6.1</ecNumber>
    </recommendedName>
</protein>
<dbReference type="CDD" id="cd06223">
    <property type="entry name" value="PRTases_typeI"/>
    <property type="match status" value="1"/>
</dbReference>
<evidence type="ECO:0000256" key="1">
    <source>
        <dbReference type="ARBA" id="ARBA00013247"/>
    </source>
</evidence>
<keyword evidence="5 11" id="KW-0418">Kinase</keyword>